<gene>
    <name evidence="2" type="ORF">H4R26_002997</name>
</gene>
<reference evidence="2" key="1">
    <citation type="submission" date="2022-07" db="EMBL/GenBank/DDBJ databases">
        <title>Phylogenomic reconstructions and comparative analyses of Kickxellomycotina fungi.</title>
        <authorList>
            <person name="Reynolds N.K."/>
            <person name="Stajich J.E."/>
            <person name="Barry K."/>
            <person name="Grigoriev I.V."/>
            <person name="Crous P."/>
            <person name="Smith M.E."/>
        </authorList>
    </citation>
    <scope>NUCLEOTIDE SEQUENCE</scope>
    <source>
        <strain evidence="2">IMI 214461</strain>
    </source>
</reference>
<evidence type="ECO:0000313" key="2">
    <source>
        <dbReference type="EMBL" id="KAJ2003586.1"/>
    </source>
</evidence>
<accession>A0A9W8BDV8</accession>
<dbReference type="SMART" id="SM00271">
    <property type="entry name" value="DnaJ"/>
    <property type="match status" value="1"/>
</dbReference>
<dbReference type="OrthoDB" id="10250354at2759"/>
<dbReference type="SUPFAM" id="SSF46565">
    <property type="entry name" value="Chaperone J-domain"/>
    <property type="match status" value="1"/>
</dbReference>
<dbReference type="EMBL" id="JANBQF010000211">
    <property type="protein sequence ID" value="KAJ2003586.1"/>
    <property type="molecule type" value="Genomic_DNA"/>
</dbReference>
<protein>
    <recommendedName>
        <fullName evidence="1">J domain-containing protein</fullName>
    </recommendedName>
</protein>
<sequence>MSEGSSASEVKAAYYRLCRVLHPDAYSMASKTRPAAVLVEEYEWTRLSAEERRKLLHDRFIEVRDAYEVLSDPRLRRQYDACRAGRQDMHHSRHSDLWARERPAGFQARAKTREERQAERRLTAGVFGLLAILAVVSWTQRQVKHEEAMRVAEMQNARSVEVLSSARRRAMEKWREAPPGRVMEYEAARLRPDATADELRRLWPHGVGLGLVALLDDSQLCGAYSRERIASDPALATHRAETQRVLAGDRVVGRYIALAAP</sequence>
<keyword evidence="3" id="KW-1185">Reference proteome</keyword>
<feature type="domain" description="J" evidence="1">
    <location>
        <begin position="1"/>
        <end position="83"/>
    </location>
</feature>
<dbReference type="InterPro" id="IPR001623">
    <property type="entry name" value="DnaJ_domain"/>
</dbReference>
<dbReference type="InterPro" id="IPR036869">
    <property type="entry name" value="J_dom_sf"/>
</dbReference>
<name>A0A9W8BDV8_9FUNG</name>
<dbReference type="Proteomes" id="UP001150907">
    <property type="component" value="Unassembled WGS sequence"/>
</dbReference>
<organism evidence="2 3">
    <name type="scientific">Coemansia thaxteri</name>
    <dbReference type="NCBI Taxonomy" id="2663907"/>
    <lineage>
        <taxon>Eukaryota</taxon>
        <taxon>Fungi</taxon>
        <taxon>Fungi incertae sedis</taxon>
        <taxon>Zoopagomycota</taxon>
        <taxon>Kickxellomycotina</taxon>
        <taxon>Kickxellomycetes</taxon>
        <taxon>Kickxellales</taxon>
        <taxon>Kickxellaceae</taxon>
        <taxon>Coemansia</taxon>
    </lineage>
</organism>
<dbReference type="PROSITE" id="PS00636">
    <property type="entry name" value="DNAJ_1"/>
    <property type="match status" value="1"/>
</dbReference>
<evidence type="ECO:0000259" key="1">
    <source>
        <dbReference type="PROSITE" id="PS50076"/>
    </source>
</evidence>
<dbReference type="AlphaFoldDB" id="A0A9W8BDV8"/>
<dbReference type="CDD" id="cd06257">
    <property type="entry name" value="DnaJ"/>
    <property type="match status" value="1"/>
</dbReference>
<dbReference type="PROSITE" id="PS50076">
    <property type="entry name" value="DNAJ_2"/>
    <property type="match status" value="1"/>
</dbReference>
<dbReference type="Gene3D" id="1.10.287.110">
    <property type="entry name" value="DnaJ domain"/>
    <property type="match status" value="1"/>
</dbReference>
<proteinExistence type="predicted"/>
<dbReference type="InterPro" id="IPR018253">
    <property type="entry name" value="DnaJ_domain_CS"/>
</dbReference>
<dbReference type="InterPro" id="IPR050817">
    <property type="entry name" value="DjlA_DnaK_co-chaperone"/>
</dbReference>
<dbReference type="PANTHER" id="PTHR24074">
    <property type="entry name" value="CO-CHAPERONE PROTEIN DJLA"/>
    <property type="match status" value="1"/>
</dbReference>
<comment type="caution">
    <text evidence="2">The sequence shown here is derived from an EMBL/GenBank/DDBJ whole genome shotgun (WGS) entry which is preliminary data.</text>
</comment>
<evidence type="ECO:0000313" key="3">
    <source>
        <dbReference type="Proteomes" id="UP001150907"/>
    </source>
</evidence>